<dbReference type="Proteomes" id="UP000887575">
    <property type="component" value="Unassembled WGS sequence"/>
</dbReference>
<sequence length="169" mass="17965">MVAPIQAQQLQHKLPVIAMEEGGPCYIDGMMSAPHPSLHASPLPSPSPVSSPLPYRSLHVSQTSVTSLDPNALCDPIASSASSTPKSTPSKSVRFSFTSPTIIPIQCDDPSNGPRWATHSSCKKPNHRCARLSSLFLLCFTFLGCSNICIQLISKISISVSCCPSDETG</sequence>
<evidence type="ECO:0000313" key="2">
    <source>
        <dbReference type="Proteomes" id="UP000887575"/>
    </source>
</evidence>
<protein>
    <submittedName>
        <fullName evidence="3">Uncharacterized protein</fullName>
    </submittedName>
</protein>
<keyword evidence="2" id="KW-1185">Reference proteome</keyword>
<evidence type="ECO:0000256" key="1">
    <source>
        <dbReference type="SAM" id="Phobius"/>
    </source>
</evidence>
<dbReference type="AlphaFoldDB" id="A0AAF3J9U2"/>
<keyword evidence="1" id="KW-1133">Transmembrane helix</keyword>
<keyword evidence="1" id="KW-0812">Transmembrane</keyword>
<evidence type="ECO:0000313" key="3">
    <source>
        <dbReference type="WBParaSite" id="MBELARI_LOCUS5572"/>
    </source>
</evidence>
<keyword evidence="1" id="KW-0472">Membrane</keyword>
<name>A0AAF3J9U2_9BILA</name>
<dbReference type="WBParaSite" id="MBELARI_LOCUS5572">
    <property type="protein sequence ID" value="MBELARI_LOCUS5572"/>
    <property type="gene ID" value="MBELARI_LOCUS5572"/>
</dbReference>
<reference evidence="3" key="1">
    <citation type="submission" date="2024-02" db="UniProtKB">
        <authorList>
            <consortium name="WormBaseParasite"/>
        </authorList>
    </citation>
    <scope>IDENTIFICATION</scope>
</reference>
<organism evidence="2 3">
    <name type="scientific">Mesorhabditis belari</name>
    <dbReference type="NCBI Taxonomy" id="2138241"/>
    <lineage>
        <taxon>Eukaryota</taxon>
        <taxon>Metazoa</taxon>
        <taxon>Ecdysozoa</taxon>
        <taxon>Nematoda</taxon>
        <taxon>Chromadorea</taxon>
        <taxon>Rhabditida</taxon>
        <taxon>Rhabditina</taxon>
        <taxon>Rhabditomorpha</taxon>
        <taxon>Rhabditoidea</taxon>
        <taxon>Rhabditidae</taxon>
        <taxon>Mesorhabditinae</taxon>
        <taxon>Mesorhabditis</taxon>
    </lineage>
</organism>
<proteinExistence type="predicted"/>
<accession>A0AAF3J9U2</accession>
<feature type="transmembrane region" description="Helical" evidence="1">
    <location>
        <begin position="132"/>
        <end position="153"/>
    </location>
</feature>